<sequence>MTSRVVIDYWVEQRLSTGWVRVTGSQSTSRKYCEGWLDAVRGIYPCQPHRIVWSSDGLSPGDGKWDLLEYFNGNGRAGPA</sequence>
<accession>A0A6M3L1C8</accession>
<dbReference type="EMBL" id="MT141619">
    <property type="protein sequence ID" value="QJA68463.1"/>
    <property type="molecule type" value="Genomic_DNA"/>
</dbReference>
<evidence type="ECO:0000313" key="1">
    <source>
        <dbReference type="EMBL" id="QJA68463.1"/>
    </source>
</evidence>
<dbReference type="EMBL" id="MT142691">
    <property type="protein sequence ID" value="QJA87235.1"/>
    <property type="molecule type" value="Genomic_DNA"/>
</dbReference>
<gene>
    <name evidence="1" type="ORF">MM415A06595_0009</name>
    <name evidence="2" type="ORF">MM415B03027_0003</name>
</gene>
<evidence type="ECO:0000313" key="2">
    <source>
        <dbReference type="EMBL" id="QJA87235.1"/>
    </source>
</evidence>
<organism evidence="2">
    <name type="scientific">viral metagenome</name>
    <dbReference type="NCBI Taxonomy" id="1070528"/>
    <lineage>
        <taxon>unclassified sequences</taxon>
        <taxon>metagenomes</taxon>
        <taxon>organismal metagenomes</taxon>
    </lineage>
</organism>
<reference evidence="2" key="1">
    <citation type="submission" date="2020-03" db="EMBL/GenBank/DDBJ databases">
        <title>The deep terrestrial virosphere.</title>
        <authorList>
            <person name="Holmfeldt K."/>
            <person name="Nilsson E."/>
            <person name="Simone D."/>
            <person name="Lopez-Fernandez M."/>
            <person name="Wu X."/>
            <person name="de Brujin I."/>
            <person name="Lundin D."/>
            <person name="Andersson A."/>
            <person name="Bertilsson S."/>
            <person name="Dopson M."/>
        </authorList>
    </citation>
    <scope>NUCLEOTIDE SEQUENCE</scope>
    <source>
        <strain evidence="1">MM415A06595</strain>
        <strain evidence="2">MM415B03027</strain>
    </source>
</reference>
<protein>
    <submittedName>
        <fullName evidence="2">Uncharacterized protein</fullName>
    </submittedName>
</protein>
<dbReference type="AlphaFoldDB" id="A0A6M3L1C8"/>
<name>A0A6M3L1C8_9ZZZZ</name>
<proteinExistence type="predicted"/>